<evidence type="ECO:0000313" key="2">
    <source>
        <dbReference type="Proteomes" id="UP000789759"/>
    </source>
</evidence>
<dbReference type="OrthoDB" id="2476906at2759"/>
<keyword evidence="2" id="KW-1185">Reference proteome</keyword>
<dbReference type="AlphaFoldDB" id="A0A9N9K0E0"/>
<sequence length="193" mass="22481">IIKSHAALKNLATKIKEGNNDSLKDFPKSIFSNISNSKWWKNLMQLKVLLEPYMASLNKLQCDKGHLTEVLHSFKWVYQHKKVLTICQLRSELLRSRNILAIDKLLKTYKQKIGIPPENNEQISLDDNKEELYTSENDDDINMRQSQINVEQPEIVRCVNDWKVIVEQYVNLAKEDDDDIYSDIHLADNLVAK</sequence>
<gene>
    <name evidence="1" type="ORF">CPELLU_LOCUS17995</name>
</gene>
<protein>
    <submittedName>
        <fullName evidence="1">19614_t:CDS:1</fullName>
    </submittedName>
</protein>
<feature type="non-terminal residue" evidence="1">
    <location>
        <position position="193"/>
    </location>
</feature>
<dbReference type="Proteomes" id="UP000789759">
    <property type="component" value="Unassembled WGS sequence"/>
</dbReference>
<comment type="caution">
    <text evidence="1">The sequence shown here is derived from an EMBL/GenBank/DDBJ whole genome shotgun (WGS) entry which is preliminary data.</text>
</comment>
<organism evidence="1 2">
    <name type="scientific">Cetraspora pellucida</name>
    <dbReference type="NCBI Taxonomy" id="1433469"/>
    <lineage>
        <taxon>Eukaryota</taxon>
        <taxon>Fungi</taxon>
        <taxon>Fungi incertae sedis</taxon>
        <taxon>Mucoromycota</taxon>
        <taxon>Glomeromycotina</taxon>
        <taxon>Glomeromycetes</taxon>
        <taxon>Diversisporales</taxon>
        <taxon>Gigasporaceae</taxon>
        <taxon>Cetraspora</taxon>
    </lineage>
</organism>
<evidence type="ECO:0000313" key="1">
    <source>
        <dbReference type="EMBL" id="CAG8804369.1"/>
    </source>
</evidence>
<accession>A0A9N9K0E0</accession>
<reference evidence="1" key="1">
    <citation type="submission" date="2021-06" db="EMBL/GenBank/DDBJ databases">
        <authorList>
            <person name="Kallberg Y."/>
            <person name="Tangrot J."/>
            <person name="Rosling A."/>
        </authorList>
    </citation>
    <scope>NUCLEOTIDE SEQUENCE</scope>
    <source>
        <strain evidence="1">FL966</strain>
    </source>
</reference>
<proteinExistence type="predicted"/>
<name>A0A9N9K0E0_9GLOM</name>
<dbReference type="EMBL" id="CAJVQA010033373">
    <property type="protein sequence ID" value="CAG8804369.1"/>
    <property type="molecule type" value="Genomic_DNA"/>
</dbReference>